<proteinExistence type="predicted"/>
<evidence type="ECO:0000313" key="1">
    <source>
        <dbReference type="EMBL" id="JAE21855.1"/>
    </source>
</evidence>
<reference evidence="1" key="1">
    <citation type="submission" date="2014-09" db="EMBL/GenBank/DDBJ databases">
        <authorList>
            <person name="Magalhaes I.L.F."/>
            <person name="Oliveira U."/>
            <person name="Santos F.R."/>
            <person name="Vidigal T.H.D.A."/>
            <person name="Brescovit A.D."/>
            <person name="Santos A.J."/>
        </authorList>
    </citation>
    <scope>NUCLEOTIDE SEQUENCE</scope>
    <source>
        <tissue evidence="1">Shoot tissue taken approximately 20 cm above the soil surface</tissue>
    </source>
</reference>
<sequence length="34" mass="3977">MDQHILLINYLDVEHQLLVALAMELMSRAVRRPS</sequence>
<organism evidence="1">
    <name type="scientific">Arundo donax</name>
    <name type="common">Giant reed</name>
    <name type="synonym">Donax arundinaceus</name>
    <dbReference type="NCBI Taxonomy" id="35708"/>
    <lineage>
        <taxon>Eukaryota</taxon>
        <taxon>Viridiplantae</taxon>
        <taxon>Streptophyta</taxon>
        <taxon>Embryophyta</taxon>
        <taxon>Tracheophyta</taxon>
        <taxon>Spermatophyta</taxon>
        <taxon>Magnoliopsida</taxon>
        <taxon>Liliopsida</taxon>
        <taxon>Poales</taxon>
        <taxon>Poaceae</taxon>
        <taxon>PACMAD clade</taxon>
        <taxon>Arundinoideae</taxon>
        <taxon>Arundineae</taxon>
        <taxon>Arundo</taxon>
    </lineage>
</organism>
<protein>
    <submittedName>
        <fullName evidence="1">Uncharacterized protein</fullName>
    </submittedName>
</protein>
<accession>A0A0A9G9U3</accession>
<name>A0A0A9G9U3_ARUDO</name>
<dbReference type="AlphaFoldDB" id="A0A0A9G9U3"/>
<reference evidence="1" key="2">
    <citation type="journal article" date="2015" name="Data Brief">
        <title>Shoot transcriptome of the giant reed, Arundo donax.</title>
        <authorList>
            <person name="Barrero R.A."/>
            <person name="Guerrero F.D."/>
            <person name="Moolhuijzen P."/>
            <person name="Goolsby J.A."/>
            <person name="Tidwell J."/>
            <person name="Bellgard S.E."/>
            <person name="Bellgard M.I."/>
        </authorList>
    </citation>
    <scope>NUCLEOTIDE SEQUENCE</scope>
    <source>
        <tissue evidence="1">Shoot tissue taken approximately 20 cm above the soil surface</tissue>
    </source>
</reference>
<dbReference type="EMBL" id="GBRH01176041">
    <property type="protein sequence ID" value="JAE21855.1"/>
    <property type="molecule type" value="Transcribed_RNA"/>
</dbReference>